<dbReference type="HOGENOM" id="CLU_015101_3_2_3"/>
<dbReference type="Proteomes" id="UP000008206">
    <property type="component" value="Chromosome"/>
</dbReference>
<dbReference type="InterPro" id="IPR036514">
    <property type="entry name" value="SGNH_hydro_sf"/>
</dbReference>
<reference evidence="3" key="1">
    <citation type="journal article" date="2011" name="MBio">
        <title>Novel metabolic attributes of the genus Cyanothece, comprising a group of unicellular nitrogen-fixing Cyanobacteria.</title>
        <authorList>
            <person name="Bandyopadhyay A."/>
            <person name="Elvitigala T."/>
            <person name="Welsh E."/>
            <person name="Stockel J."/>
            <person name="Liberton M."/>
            <person name="Min H."/>
            <person name="Sherman L.A."/>
            <person name="Pakrasi H.B."/>
        </authorList>
    </citation>
    <scope>NUCLEOTIDE SEQUENCE [LARGE SCALE GENOMIC DNA]</scope>
    <source>
        <strain evidence="3">PCC 7822</strain>
    </source>
</reference>
<dbReference type="PANTHER" id="PTHR22835:SF659">
    <property type="entry name" value="GDSL LIPASE_ACYLHYDROLASE, PUTATIVE (AFU_ORTHOLOGUE AFUA_2G00510)-RELATED"/>
    <property type="match status" value="1"/>
</dbReference>
<evidence type="ECO:0000256" key="1">
    <source>
        <dbReference type="ARBA" id="ARBA00008668"/>
    </source>
</evidence>
<name>E0UK73_GLOV7</name>
<protein>
    <submittedName>
        <fullName evidence="2">Lipolytic protein G-D-S-L family</fullName>
    </submittedName>
</protein>
<evidence type="ECO:0000313" key="2">
    <source>
        <dbReference type="EMBL" id="ADN15835.1"/>
    </source>
</evidence>
<dbReference type="PANTHER" id="PTHR22835">
    <property type="entry name" value="ZINC FINGER FYVE DOMAIN CONTAINING PROTEIN"/>
    <property type="match status" value="1"/>
</dbReference>
<dbReference type="OrthoDB" id="5292073at2"/>
<dbReference type="EMBL" id="CP002198">
    <property type="protein sequence ID" value="ADN15835.1"/>
    <property type="molecule type" value="Genomic_DNA"/>
</dbReference>
<dbReference type="Pfam" id="PF00657">
    <property type="entry name" value="Lipase_GDSL"/>
    <property type="match status" value="1"/>
</dbReference>
<dbReference type="STRING" id="497965.Cyan7822_3904"/>
<dbReference type="SUPFAM" id="SSF52266">
    <property type="entry name" value="SGNH hydrolase"/>
    <property type="match status" value="1"/>
</dbReference>
<proteinExistence type="inferred from homology"/>
<dbReference type="Gene3D" id="3.40.50.1110">
    <property type="entry name" value="SGNH hydrolase"/>
    <property type="match status" value="1"/>
</dbReference>
<dbReference type="InterPro" id="IPR001087">
    <property type="entry name" value="GDSL"/>
</dbReference>
<dbReference type="GO" id="GO:0016788">
    <property type="term" value="F:hydrolase activity, acting on ester bonds"/>
    <property type="evidence" value="ECO:0007669"/>
    <property type="project" value="InterPro"/>
</dbReference>
<dbReference type="RefSeq" id="WP_013323903.1">
    <property type="nucleotide sequence ID" value="NC_014501.1"/>
</dbReference>
<evidence type="ECO:0000313" key="3">
    <source>
        <dbReference type="Proteomes" id="UP000008206"/>
    </source>
</evidence>
<dbReference type="eggNOG" id="COG3240">
    <property type="taxonomic scope" value="Bacteria"/>
</dbReference>
<comment type="similarity">
    <text evidence="1">Belongs to the 'GDSL' lipolytic enzyme family.</text>
</comment>
<dbReference type="CDD" id="cd01846">
    <property type="entry name" value="fatty_acyltransferase_like"/>
    <property type="match status" value="1"/>
</dbReference>
<dbReference type="AlphaFoldDB" id="E0UK73"/>
<accession>E0UK73</accession>
<keyword evidence="3" id="KW-1185">Reference proteome</keyword>
<gene>
    <name evidence="2" type="ordered locus">Cyan7822_3904</name>
</gene>
<dbReference type="KEGG" id="cyj:Cyan7822_3904"/>
<organism evidence="2 3">
    <name type="scientific">Gloeothece verrucosa (strain PCC 7822)</name>
    <name type="common">Cyanothece sp. (strain PCC 7822)</name>
    <dbReference type="NCBI Taxonomy" id="497965"/>
    <lineage>
        <taxon>Bacteria</taxon>
        <taxon>Bacillati</taxon>
        <taxon>Cyanobacteriota</taxon>
        <taxon>Cyanophyceae</taxon>
        <taxon>Oscillatoriophycideae</taxon>
        <taxon>Chroococcales</taxon>
        <taxon>Aphanothecaceae</taxon>
        <taxon>Gloeothece</taxon>
        <taxon>Gloeothece verrucosa</taxon>
    </lineage>
</organism>
<sequence length="297" mass="32962">MKKRIFPVLAAILAFLIVISAQSTWSSNGIEQLYIFGDSLSDVGNIFQLTEQQRPPSPPYYSGRYSNGRLWVEYLADELQLTPNHVTNLAWGGATTQGTIGNTVSLKKQIEKFLANHPNINSQALCIIWIGANDYLYGATNVKATVGNIVEGVFSLVNTGMKKFLIVNLPDLGKLPATRDTKAATSLSALTKAHNKYLSQSIQQLKQDLGPRVEIAEFDVYSVYQQVTRRPNQFGLTNVNDSCLKNSSVCQHPEGFLFWDGVHPSTAAHQILAKKAFSKVEEAYFSSHGQDPYVRYQ</sequence>